<evidence type="ECO:0000313" key="7">
    <source>
        <dbReference type="EMBL" id="CAB4194017.1"/>
    </source>
</evidence>
<dbReference type="EMBL" id="LR796303">
    <property type="protein sequence ID" value="CAB4135394.1"/>
    <property type="molecule type" value="Genomic_DNA"/>
</dbReference>
<dbReference type="Pfam" id="PF04860">
    <property type="entry name" value="Phage_portal"/>
    <property type="match status" value="1"/>
</dbReference>
<dbReference type="InterPro" id="IPR006427">
    <property type="entry name" value="Portal_HK97"/>
</dbReference>
<dbReference type="EMBL" id="LR797199">
    <property type="protein sequence ID" value="CAB4194017.1"/>
    <property type="molecule type" value="Genomic_DNA"/>
</dbReference>
<keyword evidence="2" id="KW-1160">Virus entry into host cell</keyword>
<organism evidence="4">
    <name type="scientific">uncultured Caudovirales phage</name>
    <dbReference type="NCBI Taxonomy" id="2100421"/>
    <lineage>
        <taxon>Viruses</taxon>
        <taxon>Duplodnaviria</taxon>
        <taxon>Heunggongvirae</taxon>
        <taxon>Uroviricota</taxon>
        <taxon>Caudoviricetes</taxon>
        <taxon>Peduoviridae</taxon>
        <taxon>Maltschvirus</taxon>
        <taxon>Maltschvirus maltsch</taxon>
    </lineage>
</organism>
<name>A0A6J5LLG7_9CAUD</name>
<evidence type="ECO:0000313" key="5">
    <source>
        <dbReference type="EMBL" id="CAB4173877.1"/>
    </source>
</evidence>
<dbReference type="EMBL" id="LR796925">
    <property type="protein sequence ID" value="CAB4173877.1"/>
    <property type="molecule type" value="Genomic_DNA"/>
</dbReference>
<dbReference type="NCBIfam" id="TIGR01537">
    <property type="entry name" value="portal_HK97"/>
    <property type="match status" value="1"/>
</dbReference>
<keyword evidence="2" id="KW-1162">Viral penetration into host cytoplasm</keyword>
<dbReference type="Gene3D" id="1.20.1270.210">
    <property type="match status" value="1"/>
</dbReference>
<accession>A0A6J5LLG7</accession>
<protein>
    <submittedName>
        <fullName evidence="4">COG4695 Phage-related protein</fullName>
    </submittedName>
</protein>
<dbReference type="Gene3D" id="3.40.140.120">
    <property type="match status" value="1"/>
</dbReference>
<dbReference type="EMBL" id="LR796998">
    <property type="protein sequence ID" value="CAB4180481.1"/>
    <property type="molecule type" value="Genomic_DNA"/>
</dbReference>
<evidence type="ECO:0000313" key="6">
    <source>
        <dbReference type="EMBL" id="CAB4180481.1"/>
    </source>
</evidence>
<sequence length="377" mass="41440">MLNRLLKKQTQDRGAYVDSTGRISRTVLDNYAGVAVDTETTLSVPAIWRATTMIADSIGVLPLHAYRNDQQLEPTPRLLERPYPLETRVETISAMVAALILHGNYVAILGEPGLSGYPESIYPVSPERVSIYKQDGQKIFRIDERDYSSSEIFHIKGFSMPGDIAGIGIIAAQRQGIGAAVAVMEYAARYFDGGTMPSYVIKSDNPDLTEDEADLLKLKWMEHYSGRSRRPAVMNASTTVEPLTANASDSQLVEARNQAISDSANIVGVPGNFIGAPNTSRTYTNTELQGLEYIRTSLAPLTARIEATFTDYIPRGQVALFNFDSLLRADTLTRYQAHKVALDSGFLTVDEVRELENRPPLGTATEINTTNPTEVMA</sequence>
<reference evidence="4" key="1">
    <citation type="submission" date="2020-04" db="EMBL/GenBank/DDBJ databases">
        <authorList>
            <person name="Chiriac C."/>
            <person name="Salcher M."/>
            <person name="Ghai R."/>
            <person name="Kavagutti S V."/>
        </authorList>
    </citation>
    <scope>NUCLEOTIDE SEQUENCE</scope>
</reference>
<evidence type="ECO:0000256" key="3">
    <source>
        <dbReference type="ARBA" id="ARBA00023219"/>
    </source>
</evidence>
<gene>
    <name evidence="6" type="ORF">UFOVP1037_33</name>
    <name evidence="7" type="ORF">UFOVP1250_35</name>
    <name evidence="4" type="ORF">UFOVP287_3</name>
    <name evidence="5" type="ORF">UFOVP969_14</name>
</gene>
<keyword evidence="1" id="KW-1188">Viral release from host cell</keyword>
<keyword evidence="1" id="KW-0118">Viral capsid assembly</keyword>
<proteinExistence type="predicted"/>
<keyword evidence="2" id="KW-1171">Viral genome ejection through host cell envelope</keyword>
<dbReference type="InterPro" id="IPR006944">
    <property type="entry name" value="Phage/GTA_portal"/>
</dbReference>
<evidence type="ECO:0000256" key="2">
    <source>
        <dbReference type="ARBA" id="ARBA00023009"/>
    </source>
</evidence>
<evidence type="ECO:0000313" key="4">
    <source>
        <dbReference type="EMBL" id="CAB4135394.1"/>
    </source>
</evidence>
<dbReference type="Gene3D" id="3.30.1120.70">
    <property type="match status" value="1"/>
</dbReference>
<evidence type="ECO:0000256" key="1">
    <source>
        <dbReference type="ARBA" id="ARBA00022950"/>
    </source>
</evidence>
<keyword evidence="3" id="KW-0231">Viral genome packaging</keyword>